<dbReference type="OrthoDB" id="7457961at2759"/>
<name>A0A8S4SGU7_9NEOP</name>
<organism evidence="1 2">
    <name type="scientific">Pararge aegeria aegeria</name>
    <dbReference type="NCBI Taxonomy" id="348720"/>
    <lineage>
        <taxon>Eukaryota</taxon>
        <taxon>Metazoa</taxon>
        <taxon>Ecdysozoa</taxon>
        <taxon>Arthropoda</taxon>
        <taxon>Hexapoda</taxon>
        <taxon>Insecta</taxon>
        <taxon>Pterygota</taxon>
        <taxon>Neoptera</taxon>
        <taxon>Endopterygota</taxon>
        <taxon>Lepidoptera</taxon>
        <taxon>Glossata</taxon>
        <taxon>Ditrysia</taxon>
        <taxon>Papilionoidea</taxon>
        <taxon>Nymphalidae</taxon>
        <taxon>Satyrinae</taxon>
        <taxon>Satyrini</taxon>
        <taxon>Parargina</taxon>
        <taxon>Pararge</taxon>
    </lineage>
</organism>
<sequence>MARRNVSVMRLGRCVAFLAAATFLLPFTILLMVADQQYNLTYNSKRVFYQESDFYKINGTYLTPTFLRTQVDRRHQTHRCTLGATQHHRIKKSCIYY</sequence>
<accession>A0A8S4SGU7</accession>
<gene>
    <name evidence="1" type="primary">jg18422</name>
    <name evidence="1" type="ORF">PAEG_LOCUS24582</name>
</gene>
<keyword evidence="2" id="KW-1185">Reference proteome</keyword>
<evidence type="ECO:0000313" key="1">
    <source>
        <dbReference type="EMBL" id="CAH2264342.1"/>
    </source>
</evidence>
<dbReference type="Proteomes" id="UP000838756">
    <property type="component" value="Unassembled WGS sequence"/>
</dbReference>
<protein>
    <submittedName>
        <fullName evidence="1">Jg18422 protein</fullName>
    </submittedName>
</protein>
<reference evidence="1" key="1">
    <citation type="submission" date="2022-03" db="EMBL/GenBank/DDBJ databases">
        <authorList>
            <person name="Lindestad O."/>
        </authorList>
    </citation>
    <scope>NUCLEOTIDE SEQUENCE</scope>
</reference>
<evidence type="ECO:0000313" key="2">
    <source>
        <dbReference type="Proteomes" id="UP000838756"/>
    </source>
</evidence>
<comment type="caution">
    <text evidence="1">The sequence shown here is derived from an EMBL/GenBank/DDBJ whole genome shotgun (WGS) entry which is preliminary data.</text>
</comment>
<proteinExistence type="predicted"/>
<dbReference type="AlphaFoldDB" id="A0A8S4SGU7"/>
<dbReference type="EMBL" id="CAKXAJ010026254">
    <property type="protein sequence ID" value="CAH2264342.1"/>
    <property type="molecule type" value="Genomic_DNA"/>
</dbReference>